<proteinExistence type="predicted"/>
<accession>A0AAN7SS38</accession>
<name>A0AAN7SS38_9COLE</name>
<comment type="caution">
    <text evidence="2">The sequence shown here is derived from an EMBL/GenBank/DDBJ whole genome shotgun (WGS) entry which is preliminary data.</text>
</comment>
<dbReference type="EMBL" id="JARPUR010000002">
    <property type="protein sequence ID" value="KAK4882330.1"/>
    <property type="molecule type" value="Genomic_DNA"/>
</dbReference>
<reference evidence="3" key="1">
    <citation type="submission" date="2023-01" db="EMBL/GenBank/DDBJ databases">
        <title>Key to firefly adult light organ development and bioluminescence: homeobox transcription factors regulate luciferase expression and transportation to peroxisome.</title>
        <authorList>
            <person name="Fu X."/>
        </authorList>
    </citation>
    <scope>NUCLEOTIDE SEQUENCE [LARGE SCALE GENOMIC DNA]</scope>
</reference>
<protein>
    <submittedName>
        <fullName evidence="2">Uncharacterized protein</fullName>
    </submittedName>
</protein>
<keyword evidence="3" id="KW-1185">Reference proteome</keyword>
<sequence>MGFLFSHVKSRKTTGSLVTTREESWGSEVIDANNNRKRRLGGGSGESTPRKNKRYEEYIDREVPKTLKEMESHRQEDEDDHFGKVVAAELLKIEDPRTKQIRKARIYMVATGIEF</sequence>
<dbReference type="Proteomes" id="UP001353858">
    <property type="component" value="Unassembled WGS sequence"/>
</dbReference>
<gene>
    <name evidence="2" type="ORF">RN001_005649</name>
</gene>
<dbReference type="AlphaFoldDB" id="A0AAN7SS38"/>
<organism evidence="2 3">
    <name type="scientific">Aquatica leii</name>
    <dbReference type="NCBI Taxonomy" id="1421715"/>
    <lineage>
        <taxon>Eukaryota</taxon>
        <taxon>Metazoa</taxon>
        <taxon>Ecdysozoa</taxon>
        <taxon>Arthropoda</taxon>
        <taxon>Hexapoda</taxon>
        <taxon>Insecta</taxon>
        <taxon>Pterygota</taxon>
        <taxon>Neoptera</taxon>
        <taxon>Endopterygota</taxon>
        <taxon>Coleoptera</taxon>
        <taxon>Polyphaga</taxon>
        <taxon>Elateriformia</taxon>
        <taxon>Elateroidea</taxon>
        <taxon>Lampyridae</taxon>
        <taxon>Luciolinae</taxon>
        <taxon>Aquatica</taxon>
    </lineage>
</organism>
<evidence type="ECO:0000313" key="2">
    <source>
        <dbReference type="EMBL" id="KAK4882330.1"/>
    </source>
</evidence>
<feature type="region of interest" description="Disordered" evidence="1">
    <location>
        <begin position="14"/>
        <end position="53"/>
    </location>
</feature>
<evidence type="ECO:0000256" key="1">
    <source>
        <dbReference type="SAM" id="MobiDB-lite"/>
    </source>
</evidence>
<evidence type="ECO:0000313" key="3">
    <source>
        <dbReference type="Proteomes" id="UP001353858"/>
    </source>
</evidence>